<evidence type="ECO:0000313" key="2">
    <source>
        <dbReference type="Proteomes" id="UP001165121"/>
    </source>
</evidence>
<comment type="caution">
    <text evidence="1">The sequence shown here is derived from an EMBL/GenBank/DDBJ whole genome shotgun (WGS) entry which is preliminary data.</text>
</comment>
<reference evidence="1" key="1">
    <citation type="submission" date="2023-04" db="EMBL/GenBank/DDBJ databases">
        <title>Phytophthora fragariaefolia NBRC 109709.</title>
        <authorList>
            <person name="Ichikawa N."/>
            <person name="Sato H."/>
            <person name="Tonouchi N."/>
        </authorList>
    </citation>
    <scope>NUCLEOTIDE SEQUENCE</scope>
    <source>
        <strain evidence="1">NBRC 109709</strain>
    </source>
</reference>
<dbReference type="EMBL" id="BSXT01001000">
    <property type="protein sequence ID" value="GMF37322.1"/>
    <property type="molecule type" value="Genomic_DNA"/>
</dbReference>
<dbReference type="AlphaFoldDB" id="A0A9W6XEZ3"/>
<proteinExistence type="predicted"/>
<organism evidence="1 2">
    <name type="scientific">Phytophthora fragariaefolia</name>
    <dbReference type="NCBI Taxonomy" id="1490495"/>
    <lineage>
        <taxon>Eukaryota</taxon>
        <taxon>Sar</taxon>
        <taxon>Stramenopiles</taxon>
        <taxon>Oomycota</taxon>
        <taxon>Peronosporomycetes</taxon>
        <taxon>Peronosporales</taxon>
        <taxon>Peronosporaceae</taxon>
        <taxon>Phytophthora</taxon>
    </lineage>
</organism>
<protein>
    <submittedName>
        <fullName evidence="1">Unnamed protein product</fullName>
    </submittedName>
</protein>
<evidence type="ECO:0000313" key="1">
    <source>
        <dbReference type="EMBL" id="GMF37322.1"/>
    </source>
</evidence>
<sequence length="211" mass="23675">MASKRSEELVVYAEDCIGRTNDRKLGMAIAHVSAQTHGIAEYQVRLHATQQLQVQQQQLYTEARVQQARAEAESRTMVLAEMIRATRIDPAALEHHVNTKLQSAISAANDVAQTQARAVAEAHAVQHAEENDIRMAEAFKQLEIQLHANLKHRMRDVLMAHMKQVDAAIRLAIAAQGQEIVKLVQDQLDAFEKDITARIEDSRRCAEKKAK</sequence>
<gene>
    <name evidence="1" type="ORF">Pfra01_001043100</name>
</gene>
<dbReference type="OrthoDB" id="129861at2759"/>
<accession>A0A9W6XEZ3</accession>
<keyword evidence="2" id="KW-1185">Reference proteome</keyword>
<name>A0A9W6XEZ3_9STRA</name>
<dbReference type="Proteomes" id="UP001165121">
    <property type="component" value="Unassembled WGS sequence"/>
</dbReference>